<evidence type="ECO:0000313" key="3">
    <source>
        <dbReference type="Proteomes" id="UP000434554"/>
    </source>
</evidence>
<feature type="chain" id="PRO_5032871261" evidence="1">
    <location>
        <begin position="18"/>
        <end position="119"/>
    </location>
</feature>
<dbReference type="AlphaFoldDB" id="A0A833CCE2"/>
<proteinExistence type="predicted"/>
<accession>A0A833CCE2</accession>
<dbReference type="EMBL" id="WBKH01000002">
    <property type="protein sequence ID" value="KAB1479606.1"/>
    <property type="molecule type" value="Genomic_DNA"/>
</dbReference>
<comment type="caution">
    <text evidence="2">The sequence shown here is derived from an EMBL/GenBank/DDBJ whole genome shotgun (WGS) entry which is preliminary data.</text>
</comment>
<sequence length="119" mass="13695">MCMGIMFMFAGTNSASATDVWVAHYNNDNVDVYTMNDTITYSSDSNGRGFSIATKFVCYGQLQKVVTWHFGKFRNGMWRYRTNTMSGGHDTVTIPRNPVFEYGMNQIGWSYYIDGSYYY</sequence>
<feature type="signal peptide" evidence="1">
    <location>
        <begin position="1"/>
        <end position="17"/>
    </location>
</feature>
<keyword evidence="1" id="KW-0732">Signal</keyword>
<protein>
    <submittedName>
        <fullName evidence="2">Uncharacterized protein</fullName>
    </submittedName>
</protein>
<gene>
    <name evidence="2" type="ORF">F8R14_01710</name>
</gene>
<evidence type="ECO:0000313" key="2">
    <source>
        <dbReference type="EMBL" id="KAB1479606.1"/>
    </source>
</evidence>
<organism evidence="2 3">
    <name type="scientific">Veillonella seminalis</name>
    <dbReference type="NCBI Taxonomy" id="1502943"/>
    <lineage>
        <taxon>Bacteria</taxon>
        <taxon>Bacillati</taxon>
        <taxon>Bacillota</taxon>
        <taxon>Negativicutes</taxon>
        <taxon>Veillonellales</taxon>
        <taxon>Veillonellaceae</taxon>
        <taxon>Veillonella</taxon>
    </lineage>
</organism>
<name>A0A833CCE2_9FIRM</name>
<reference evidence="2 3" key="1">
    <citation type="submission" date="2019-09" db="EMBL/GenBank/DDBJ databases">
        <title>Draft genome sequence of 3 type strains from the CCUG.</title>
        <authorList>
            <person name="Pineiro-Iglesias B."/>
            <person name="Tunovic T."/>
            <person name="Unosson C."/>
            <person name="Inganas E."/>
            <person name="Ohlen M."/>
            <person name="Cardew S."/>
            <person name="Jensie-Markopoulos S."/>
            <person name="Salva-Serra F."/>
            <person name="Jaen-Luchoro D."/>
            <person name="Karlsson R."/>
            <person name="Svensson-Stadler L."/>
            <person name="Chun J."/>
            <person name="Moore E."/>
        </authorList>
    </citation>
    <scope>NUCLEOTIDE SEQUENCE [LARGE SCALE GENOMIC DNA]</scope>
    <source>
        <strain evidence="2 3">CCUG 65427</strain>
    </source>
</reference>
<evidence type="ECO:0000256" key="1">
    <source>
        <dbReference type="SAM" id="SignalP"/>
    </source>
</evidence>
<dbReference type="Proteomes" id="UP000434554">
    <property type="component" value="Unassembled WGS sequence"/>
</dbReference>